<dbReference type="EMBL" id="VTPC01001672">
    <property type="protein sequence ID" value="KAF2901385.1"/>
    <property type="molecule type" value="Genomic_DNA"/>
</dbReference>
<feature type="region of interest" description="Disordered" evidence="1">
    <location>
        <begin position="72"/>
        <end position="139"/>
    </location>
</feature>
<dbReference type="Proteomes" id="UP000801492">
    <property type="component" value="Unassembled WGS sequence"/>
</dbReference>
<reference evidence="2" key="1">
    <citation type="submission" date="2019-08" db="EMBL/GenBank/DDBJ databases">
        <title>The genome of the North American firefly Photinus pyralis.</title>
        <authorList>
            <consortium name="Photinus pyralis genome working group"/>
            <person name="Fallon T.R."/>
            <person name="Sander Lower S.E."/>
            <person name="Weng J.-K."/>
        </authorList>
    </citation>
    <scope>NUCLEOTIDE SEQUENCE</scope>
    <source>
        <strain evidence="2">TRF0915ILg1</strain>
        <tissue evidence="2">Whole body</tissue>
    </source>
</reference>
<comment type="caution">
    <text evidence="2">The sequence shown here is derived from an EMBL/GenBank/DDBJ whole genome shotgun (WGS) entry which is preliminary data.</text>
</comment>
<feature type="region of interest" description="Disordered" evidence="1">
    <location>
        <begin position="17"/>
        <end position="37"/>
    </location>
</feature>
<proteinExistence type="predicted"/>
<protein>
    <submittedName>
        <fullName evidence="2">Uncharacterized protein</fullName>
    </submittedName>
</protein>
<organism evidence="2 3">
    <name type="scientific">Ignelater luminosus</name>
    <name type="common">Cucubano</name>
    <name type="synonym">Pyrophorus luminosus</name>
    <dbReference type="NCBI Taxonomy" id="2038154"/>
    <lineage>
        <taxon>Eukaryota</taxon>
        <taxon>Metazoa</taxon>
        <taxon>Ecdysozoa</taxon>
        <taxon>Arthropoda</taxon>
        <taxon>Hexapoda</taxon>
        <taxon>Insecta</taxon>
        <taxon>Pterygota</taxon>
        <taxon>Neoptera</taxon>
        <taxon>Endopterygota</taxon>
        <taxon>Coleoptera</taxon>
        <taxon>Polyphaga</taxon>
        <taxon>Elateriformia</taxon>
        <taxon>Elateroidea</taxon>
        <taxon>Elateridae</taxon>
        <taxon>Agrypninae</taxon>
        <taxon>Pyrophorini</taxon>
        <taxon>Ignelater</taxon>
    </lineage>
</organism>
<gene>
    <name evidence="2" type="ORF">ILUMI_04796</name>
</gene>
<evidence type="ECO:0000313" key="2">
    <source>
        <dbReference type="EMBL" id="KAF2901385.1"/>
    </source>
</evidence>
<evidence type="ECO:0000313" key="3">
    <source>
        <dbReference type="Proteomes" id="UP000801492"/>
    </source>
</evidence>
<dbReference type="AlphaFoldDB" id="A0A8K0D8A0"/>
<keyword evidence="3" id="KW-1185">Reference proteome</keyword>
<name>A0A8K0D8A0_IGNLU</name>
<evidence type="ECO:0000256" key="1">
    <source>
        <dbReference type="SAM" id="MobiDB-lite"/>
    </source>
</evidence>
<sequence>MNRKYITSDIFSVREPQSRDHEQIYSIGGTPSGKRNRLRATSSNVFPVGCMGTKPPPIEEALVENKMDEDILEEDKPKIGSPRIQMEAGDNDQPTDIPSPKPIAAPPKRNILTGEGVESTDMPRSTMYRKRSEKTKFLY</sequence>
<dbReference type="OrthoDB" id="6677432at2759"/>
<accession>A0A8K0D8A0</accession>